<dbReference type="Proteomes" id="UP000556084">
    <property type="component" value="Unassembled WGS sequence"/>
</dbReference>
<evidence type="ECO:0000313" key="1">
    <source>
        <dbReference type="EMBL" id="MBB4891184.1"/>
    </source>
</evidence>
<evidence type="ECO:0000313" key="2">
    <source>
        <dbReference type="Proteomes" id="UP000556084"/>
    </source>
</evidence>
<name>A0A7W7PIK0_9ACTN</name>
<protein>
    <submittedName>
        <fullName evidence="1">Uncharacterized protein</fullName>
    </submittedName>
</protein>
<gene>
    <name evidence="1" type="ORF">FHS39_000184</name>
</gene>
<proteinExistence type="predicted"/>
<dbReference type="AlphaFoldDB" id="A0A7W7PIK0"/>
<accession>A0A7W7PIK0</accession>
<dbReference type="EMBL" id="JACHJH010000001">
    <property type="protein sequence ID" value="MBB4891184.1"/>
    <property type="molecule type" value="Genomic_DNA"/>
</dbReference>
<keyword evidence="2" id="KW-1185">Reference proteome</keyword>
<comment type="caution">
    <text evidence="1">The sequence shown here is derived from an EMBL/GenBank/DDBJ whole genome shotgun (WGS) entry which is preliminary data.</text>
</comment>
<dbReference type="RefSeq" id="WP_184345818.1">
    <property type="nucleotide sequence ID" value="NZ_JACHJH010000001.1"/>
</dbReference>
<sequence>MSPLEITASDFGQFGEPSGTFCLVTDESGGKAIHCLPGRGYDRVLHLTLPDGQSLGELLDARVPADAHVLVACPGRFVTSPGPRELGGRKLSVLPAGSTPLTPGHVAYLLQTAARTDVARQEALAEEFFGHAEAYDRLLITDDEAGCEAEFDHTAGECVWNQQAGVLSPGEQQVFPSGKLSVTAAEITVFSPEARLSGLTGTLALRGWPIVHRGADPADEPGQQRLFEALAPLVSHPVWLTVTGGVIEDVTAPDAAARPAAEALDALLGTEPLYRTIWELGFGINTTTEIIPANCGPNEVHGASHGVVNLGLGVTPTTRFALAFLCPRSSLLTPDGTPVLGARRAVRRGRMRRVSSASCGCH</sequence>
<reference evidence="1 2" key="1">
    <citation type="submission" date="2020-08" db="EMBL/GenBank/DDBJ databases">
        <title>Genomic Encyclopedia of Type Strains, Phase III (KMG-III): the genomes of soil and plant-associated and newly described type strains.</title>
        <authorList>
            <person name="Whitman W."/>
        </authorList>
    </citation>
    <scope>NUCLEOTIDE SEQUENCE [LARGE SCALE GENOMIC DNA]</scope>
    <source>
        <strain evidence="1 2">CECT 3266</strain>
    </source>
</reference>
<organism evidence="1 2">
    <name type="scientific">Streptomyces olivoverticillatus</name>
    <dbReference type="NCBI Taxonomy" id="66427"/>
    <lineage>
        <taxon>Bacteria</taxon>
        <taxon>Bacillati</taxon>
        <taxon>Actinomycetota</taxon>
        <taxon>Actinomycetes</taxon>
        <taxon>Kitasatosporales</taxon>
        <taxon>Streptomycetaceae</taxon>
        <taxon>Streptomyces</taxon>
    </lineage>
</organism>